<dbReference type="EMBL" id="SMAA01000015">
    <property type="protein sequence ID" value="TCS77509.1"/>
    <property type="molecule type" value="Genomic_DNA"/>
</dbReference>
<keyword evidence="5" id="KW-0732">Signal</keyword>
<evidence type="ECO:0000256" key="3">
    <source>
        <dbReference type="ARBA" id="ARBA00022801"/>
    </source>
</evidence>
<proteinExistence type="inferred from homology"/>
<evidence type="ECO:0000256" key="2">
    <source>
        <dbReference type="ARBA" id="ARBA00022670"/>
    </source>
</evidence>
<dbReference type="Pfam" id="PF00877">
    <property type="entry name" value="NLPC_P60"/>
    <property type="match status" value="1"/>
</dbReference>
<accession>A0A4R3K430</accession>
<dbReference type="InterPro" id="IPR036365">
    <property type="entry name" value="PGBD-like_sf"/>
</dbReference>
<dbReference type="OrthoDB" id="9808890at2"/>
<dbReference type="InterPro" id="IPR038765">
    <property type="entry name" value="Papain-like_cys_pep_sf"/>
</dbReference>
<dbReference type="InterPro" id="IPR036366">
    <property type="entry name" value="PGBDSf"/>
</dbReference>
<evidence type="ECO:0000256" key="5">
    <source>
        <dbReference type="SAM" id="SignalP"/>
    </source>
</evidence>
<dbReference type="InterPro" id="IPR000064">
    <property type="entry name" value="NLP_P60_dom"/>
</dbReference>
<keyword evidence="2" id="KW-0645">Protease</keyword>
<comment type="caution">
    <text evidence="7">The sequence shown here is derived from an EMBL/GenBank/DDBJ whole genome shotgun (WGS) entry which is preliminary data.</text>
</comment>
<sequence>MSKVLRLIILSALFMCWFSIASADAFRSGDQGTEVAEIQGALANLGYDVAADGDFGPATQEAVKEFQASMGIDADGLVGSQTYQALMGRDMPQVSRGSNYYTRRIIQTSLQYIGVPYVFGGTTPSGFDCSGFTRYVFANAGISLPRTADAQYEVGTPVAYDDLIPGDLVFFSTYTYGASHVGVYMGDSKFIDASTSRGVTIDSLDSGYWSSAYIGARRII</sequence>
<evidence type="ECO:0000259" key="6">
    <source>
        <dbReference type="PROSITE" id="PS51935"/>
    </source>
</evidence>
<dbReference type="PANTHER" id="PTHR47053">
    <property type="entry name" value="MUREIN DD-ENDOPEPTIDASE MEPH-RELATED"/>
    <property type="match status" value="1"/>
</dbReference>
<evidence type="ECO:0000313" key="8">
    <source>
        <dbReference type="Proteomes" id="UP000295188"/>
    </source>
</evidence>
<name>A0A4R3K430_9FIRM</name>
<dbReference type="GO" id="GO:0006508">
    <property type="term" value="P:proteolysis"/>
    <property type="evidence" value="ECO:0007669"/>
    <property type="project" value="UniProtKB-KW"/>
</dbReference>
<keyword evidence="4" id="KW-0788">Thiol protease</keyword>
<dbReference type="GO" id="GO:0008234">
    <property type="term" value="F:cysteine-type peptidase activity"/>
    <property type="evidence" value="ECO:0007669"/>
    <property type="project" value="UniProtKB-KW"/>
</dbReference>
<dbReference type="RefSeq" id="WP_132550851.1">
    <property type="nucleotide sequence ID" value="NZ_SMAA01000015.1"/>
</dbReference>
<evidence type="ECO:0000256" key="1">
    <source>
        <dbReference type="ARBA" id="ARBA00007074"/>
    </source>
</evidence>
<dbReference type="PROSITE" id="PS51935">
    <property type="entry name" value="NLPC_P60"/>
    <property type="match status" value="1"/>
</dbReference>
<feature type="domain" description="NlpC/P60" evidence="6">
    <location>
        <begin position="99"/>
        <end position="220"/>
    </location>
</feature>
<protein>
    <submittedName>
        <fullName evidence="7">Cell wall-associated NlpC family hydrolase</fullName>
    </submittedName>
</protein>
<dbReference type="AlphaFoldDB" id="A0A4R3K430"/>
<dbReference type="SUPFAM" id="SSF47090">
    <property type="entry name" value="PGBD-like"/>
    <property type="match status" value="1"/>
</dbReference>
<dbReference type="SUPFAM" id="SSF54001">
    <property type="entry name" value="Cysteine proteinases"/>
    <property type="match status" value="1"/>
</dbReference>
<organism evidence="7 8">
    <name type="scientific">Pectinatus cerevisiiphilus</name>
    <dbReference type="NCBI Taxonomy" id="86956"/>
    <lineage>
        <taxon>Bacteria</taxon>
        <taxon>Bacillati</taxon>
        <taxon>Bacillota</taxon>
        <taxon>Negativicutes</taxon>
        <taxon>Selenomonadales</taxon>
        <taxon>Selenomonadaceae</taxon>
        <taxon>Pectinatus</taxon>
    </lineage>
</organism>
<feature type="chain" id="PRO_5020617912" evidence="5">
    <location>
        <begin position="24"/>
        <end position="220"/>
    </location>
</feature>
<dbReference type="Gene3D" id="3.90.1720.10">
    <property type="entry name" value="endopeptidase domain like (from Nostoc punctiforme)"/>
    <property type="match status" value="1"/>
</dbReference>
<dbReference type="Pfam" id="PF01471">
    <property type="entry name" value="PG_binding_1"/>
    <property type="match status" value="1"/>
</dbReference>
<keyword evidence="8" id="KW-1185">Reference proteome</keyword>
<dbReference type="Proteomes" id="UP000295188">
    <property type="component" value="Unassembled WGS sequence"/>
</dbReference>
<evidence type="ECO:0000313" key="7">
    <source>
        <dbReference type="EMBL" id="TCS77509.1"/>
    </source>
</evidence>
<keyword evidence="3 7" id="KW-0378">Hydrolase</keyword>
<comment type="similarity">
    <text evidence="1">Belongs to the peptidase C40 family.</text>
</comment>
<dbReference type="PANTHER" id="PTHR47053:SF1">
    <property type="entry name" value="MUREIN DD-ENDOPEPTIDASE MEPH-RELATED"/>
    <property type="match status" value="1"/>
</dbReference>
<gene>
    <name evidence="7" type="ORF">EDC37_11554</name>
</gene>
<feature type="signal peptide" evidence="5">
    <location>
        <begin position="1"/>
        <end position="23"/>
    </location>
</feature>
<dbReference type="InterPro" id="IPR051202">
    <property type="entry name" value="Peptidase_C40"/>
</dbReference>
<dbReference type="InterPro" id="IPR002477">
    <property type="entry name" value="Peptidoglycan-bd-like"/>
</dbReference>
<evidence type="ECO:0000256" key="4">
    <source>
        <dbReference type="ARBA" id="ARBA00022807"/>
    </source>
</evidence>
<dbReference type="Gene3D" id="1.10.101.10">
    <property type="entry name" value="PGBD-like superfamily/PGBD"/>
    <property type="match status" value="1"/>
</dbReference>
<reference evidence="7 8" key="1">
    <citation type="submission" date="2019-03" db="EMBL/GenBank/DDBJ databases">
        <title>Genomic Encyclopedia of Type Strains, Phase IV (KMG-IV): sequencing the most valuable type-strain genomes for metagenomic binning, comparative biology and taxonomic classification.</title>
        <authorList>
            <person name="Goeker M."/>
        </authorList>
    </citation>
    <scope>NUCLEOTIDE SEQUENCE [LARGE SCALE GENOMIC DNA]</scope>
    <source>
        <strain evidence="7 8">DSM 20467</strain>
    </source>
</reference>